<feature type="domain" description="AB hydrolase-1" evidence="1">
    <location>
        <begin position="26"/>
        <end position="248"/>
    </location>
</feature>
<dbReference type="SUPFAM" id="SSF53474">
    <property type="entry name" value="alpha/beta-Hydrolases"/>
    <property type="match status" value="1"/>
</dbReference>
<dbReference type="Gene3D" id="3.40.50.1820">
    <property type="entry name" value="alpha/beta hydrolase"/>
    <property type="match status" value="1"/>
</dbReference>
<dbReference type="PANTHER" id="PTHR43689">
    <property type="entry name" value="HYDROLASE"/>
    <property type="match status" value="1"/>
</dbReference>
<dbReference type="Proteomes" id="UP000483004">
    <property type="component" value="Unassembled WGS sequence"/>
</dbReference>
<dbReference type="OrthoDB" id="334507at2"/>
<dbReference type="InterPro" id="IPR029058">
    <property type="entry name" value="AB_hydrolase_fold"/>
</dbReference>
<reference evidence="2 3" key="1">
    <citation type="submission" date="2019-09" db="EMBL/GenBank/DDBJ databases">
        <title>Actinomadura physcomitrii sp. nov., a novel actinomycete isolated from moss [Physcomitrium sphaericum (Ludw) Fuernr].</title>
        <authorList>
            <person name="Liu C."/>
            <person name="Zhuang X."/>
        </authorList>
    </citation>
    <scope>NUCLEOTIDE SEQUENCE [LARGE SCALE GENOMIC DNA]</scope>
    <source>
        <strain evidence="2 3">CYP1-1B</strain>
    </source>
</reference>
<accession>A0A6L3VYK6</accession>
<name>A0A6L3VYK6_9ACTN</name>
<keyword evidence="3" id="KW-1185">Reference proteome</keyword>
<keyword evidence="2" id="KW-0378">Hydrolase</keyword>
<dbReference type="EMBL" id="WBMR01000042">
    <property type="protein sequence ID" value="KAB2380733.1"/>
    <property type="molecule type" value="Genomic_DNA"/>
</dbReference>
<organism evidence="2 3">
    <name type="scientific">Actinomadura montaniterrae</name>
    <dbReference type="NCBI Taxonomy" id="1803903"/>
    <lineage>
        <taxon>Bacteria</taxon>
        <taxon>Bacillati</taxon>
        <taxon>Actinomycetota</taxon>
        <taxon>Actinomycetes</taxon>
        <taxon>Streptosporangiales</taxon>
        <taxon>Thermomonosporaceae</taxon>
        <taxon>Actinomadura</taxon>
    </lineage>
</organism>
<dbReference type="PANTHER" id="PTHR43689:SF8">
    <property type="entry name" value="ALPHA_BETA-HYDROLASES SUPERFAMILY PROTEIN"/>
    <property type="match status" value="1"/>
</dbReference>
<dbReference type="PRINTS" id="PR00111">
    <property type="entry name" value="ABHYDROLASE"/>
</dbReference>
<comment type="caution">
    <text evidence="2">The sequence shown here is derived from an EMBL/GenBank/DDBJ whole genome shotgun (WGS) entry which is preliminary data.</text>
</comment>
<evidence type="ECO:0000259" key="1">
    <source>
        <dbReference type="Pfam" id="PF12697"/>
    </source>
</evidence>
<evidence type="ECO:0000313" key="3">
    <source>
        <dbReference type="Proteomes" id="UP000483004"/>
    </source>
</evidence>
<dbReference type="Pfam" id="PF12697">
    <property type="entry name" value="Abhydrolase_6"/>
    <property type="match status" value="1"/>
</dbReference>
<protein>
    <submittedName>
        <fullName evidence="2">Alpha/beta hydrolase</fullName>
    </submittedName>
</protein>
<proteinExistence type="predicted"/>
<sequence length="259" mass="27188">MSEHLLSTPFGDVPLTIDEGGEGKPVLLLHGGAGPVSVSGFAELLAGRGNRVLTPVHPGFGGTARPEKLDSARGLAEVYARFLEEREIENATVIGSSVGGWVAAELALAAPERLEGLVLLDAVGLESAEHPVADFFSLTFDQVVDLSYADPDAYRIDLSALPDEQKRIAAGNRDALRVYGGESMADPTLKGRLAAVSTPTLVVWGEADRMVTPAYGREYADAIPGAGFRVIERAGHLPQIEAPDALLAVFEEFAASAGA</sequence>
<dbReference type="InterPro" id="IPR000073">
    <property type="entry name" value="AB_hydrolase_1"/>
</dbReference>
<dbReference type="GO" id="GO:0016787">
    <property type="term" value="F:hydrolase activity"/>
    <property type="evidence" value="ECO:0007669"/>
    <property type="project" value="UniProtKB-KW"/>
</dbReference>
<dbReference type="RefSeq" id="WP_151541075.1">
    <property type="nucleotide sequence ID" value="NZ_WBMR01000042.1"/>
</dbReference>
<dbReference type="AlphaFoldDB" id="A0A6L3VYK6"/>
<gene>
    <name evidence="2" type="ORF">F9B16_17110</name>
</gene>
<evidence type="ECO:0000313" key="2">
    <source>
        <dbReference type="EMBL" id="KAB2380733.1"/>
    </source>
</evidence>